<dbReference type="InterPro" id="IPR014721">
    <property type="entry name" value="Ribsml_uS5_D2-typ_fold_subgr"/>
</dbReference>
<gene>
    <name evidence="4" type="ORF">BN55_03210</name>
</gene>
<dbReference type="GO" id="GO:0004252">
    <property type="term" value="F:serine-type endopeptidase activity"/>
    <property type="evidence" value="ECO:0007669"/>
    <property type="project" value="InterPro"/>
</dbReference>
<organism evidence="4 5">
    <name type="scientific">Lactobacillus hominis DSM 23910 = CRBIP 24.179</name>
    <dbReference type="NCBI Taxonomy" id="1423758"/>
    <lineage>
        <taxon>Bacteria</taxon>
        <taxon>Bacillati</taxon>
        <taxon>Bacillota</taxon>
        <taxon>Bacilli</taxon>
        <taxon>Lactobacillales</taxon>
        <taxon>Lactobacillaceae</taxon>
        <taxon>Lactobacillus</taxon>
    </lineage>
</organism>
<evidence type="ECO:0000259" key="3">
    <source>
        <dbReference type="Pfam" id="PF13180"/>
    </source>
</evidence>
<dbReference type="Gene3D" id="3.30.230.10">
    <property type="match status" value="1"/>
</dbReference>
<accession>I7L4S5</accession>
<dbReference type="RefSeq" id="WP_008469498.1">
    <property type="nucleotide sequence ID" value="NZ_AYZP01000001.1"/>
</dbReference>
<dbReference type="Proteomes" id="UP000009320">
    <property type="component" value="Unassembled WGS sequence"/>
</dbReference>
<dbReference type="Pfam" id="PF13180">
    <property type="entry name" value="PDZ_2"/>
    <property type="match status" value="1"/>
</dbReference>
<feature type="domain" description="Lon proteolytic" evidence="2">
    <location>
        <begin position="234"/>
        <end position="337"/>
    </location>
</feature>
<dbReference type="STRING" id="1423758.FC41_GL000303"/>
<dbReference type="AlphaFoldDB" id="I7L4S5"/>
<sequence>MTHNKKSNKLRYWLIGVAIFLALTIFCVWPTKYYIEAPGETASLSQYVKLGKQSGRKNFYLVTVSERPAVMIDYLTSYLRPFDSRYTAQELMGNSTSQEYDQMQEYYMQTSQNNAIYYAAKKAKVPVKQRYLGVYVMSIMSNSNFKNKLKVGDTVTSVNNVKFKSTQELMNYVNHLGPNSKVTLSVLRKGQKKTYTAKTVSLKGTKRSGIGISLVDRTEVVTDPKIKIDAGDIGGPSAGLMFSLECYQLFTKKTLSNQKVAGTGTIDEKGHVGIIGGIEKKVVSADKSGMKIFFAPTDQPDGVKKSDTNYEQAKQTAKKIHSKMKIVPVSNFADALNYLQHHN</sequence>
<dbReference type="PATRIC" id="fig|1423758.3.peg.306"/>
<reference evidence="4 5" key="1">
    <citation type="submission" date="2012-06" db="EMBL/GenBank/DDBJ databases">
        <title>Draft Genome Sequence of Lactobacillus hominis Strain CRBIP 24.179T, isolated from human intestine.</title>
        <authorList>
            <person name="Cousin S."/>
            <person name="Ma L."/>
            <person name="Bizet C."/>
            <person name="Loux V."/>
            <person name="Bouchier C."/>
            <person name="Clermont D."/>
            <person name="Creno S."/>
        </authorList>
    </citation>
    <scope>NUCLEOTIDE SEQUENCE [LARGE SCALE GENOMIC DNA]</scope>
    <source>
        <strain evidence="5">CRBIP 24.179T</strain>
    </source>
</reference>
<dbReference type="GO" id="GO:0004176">
    <property type="term" value="F:ATP-dependent peptidase activity"/>
    <property type="evidence" value="ECO:0007669"/>
    <property type="project" value="InterPro"/>
</dbReference>
<evidence type="ECO:0000256" key="1">
    <source>
        <dbReference type="SAM" id="Phobius"/>
    </source>
</evidence>
<keyword evidence="1" id="KW-1133">Transmembrane helix</keyword>
<dbReference type="Pfam" id="PF05362">
    <property type="entry name" value="Lon_C"/>
    <property type="match status" value="1"/>
</dbReference>
<protein>
    <recommendedName>
        <fullName evidence="6">Endopeptidase La</fullName>
    </recommendedName>
</protein>
<dbReference type="GeneID" id="82846220"/>
<feature type="transmembrane region" description="Helical" evidence="1">
    <location>
        <begin position="12"/>
        <end position="31"/>
    </location>
</feature>
<dbReference type="InterPro" id="IPR020568">
    <property type="entry name" value="Ribosomal_Su5_D2-typ_SF"/>
</dbReference>
<dbReference type="SUPFAM" id="SSF54211">
    <property type="entry name" value="Ribosomal protein S5 domain 2-like"/>
    <property type="match status" value="1"/>
</dbReference>
<dbReference type="EMBL" id="CAKE01000001">
    <property type="protein sequence ID" value="CCI80932.1"/>
    <property type="molecule type" value="Genomic_DNA"/>
</dbReference>
<keyword evidence="1" id="KW-0812">Transmembrane</keyword>
<feature type="domain" description="PDZ" evidence="3">
    <location>
        <begin position="127"/>
        <end position="198"/>
    </location>
</feature>
<dbReference type="InterPro" id="IPR001478">
    <property type="entry name" value="PDZ"/>
</dbReference>
<name>I7L4S5_9LACO</name>
<dbReference type="GO" id="GO:0005524">
    <property type="term" value="F:ATP binding"/>
    <property type="evidence" value="ECO:0007669"/>
    <property type="project" value="InterPro"/>
</dbReference>
<evidence type="ECO:0000259" key="2">
    <source>
        <dbReference type="Pfam" id="PF05362"/>
    </source>
</evidence>
<dbReference type="GO" id="GO:0030163">
    <property type="term" value="P:protein catabolic process"/>
    <property type="evidence" value="ECO:0007669"/>
    <property type="project" value="InterPro"/>
</dbReference>
<dbReference type="PANTHER" id="PTHR10046">
    <property type="entry name" value="ATP DEPENDENT LON PROTEASE FAMILY MEMBER"/>
    <property type="match status" value="1"/>
</dbReference>
<dbReference type="OrthoDB" id="2356897at2"/>
<evidence type="ECO:0000313" key="4">
    <source>
        <dbReference type="EMBL" id="CCI80932.1"/>
    </source>
</evidence>
<dbReference type="InterPro" id="IPR027065">
    <property type="entry name" value="Lon_Prtase"/>
</dbReference>
<evidence type="ECO:0008006" key="6">
    <source>
        <dbReference type="Google" id="ProtNLM"/>
    </source>
</evidence>
<dbReference type="SUPFAM" id="SSF50156">
    <property type="entry name" value="PDZ domain-like"/>
    <property type="match status" value="1"/>
</dbReference>
<keyword evidence="1" id="KW-0472">Membrane</keyword>
<dbReference type="NCBIfam" id="NF041438">
    <property type="entry name" value="SepM_fam_S16"/>
    <property type="match status" value="1"/>
</dbReference>
<proteinExistence type="predicted"/>
<dbReference type="eggNOG" id="COG3480">
    <property type="taxonomic scope" value="Bacteria"/>
</dbReference>
<dbReference type="GO" id="GO:0006508">
    <property type="term" value="P:proteolysis"/>
    <property type="evidence" value="ECO:0007669"/>
    <property type="project" value="InterPro"/>
</dbReference>
<comment type="caution">
    <text evidence="4">The sequence shown here is derived from an EMBL/GenBank/DDBJ whole genome shotgun (WGS) entry which is preliminary data.</text>
</comment>
<keyword evidence="5" id="KW-1185">Reference proteome</keyword>
<evidence type="ECO:0000313" key="5">
    <source>
        <dbReference type="Proteomes" id="UP000009320"/>
    </source>
</evidence>
<dbReference type="InterPro" id="IPR008269">
    <property type="entry name" value="Lon_proteolytic"/>
</dbReference>
<dbReference type="InterPro" id="IPR036034">
    <property type="entry name" value="PDZ_sf"/>
</dbReference>